<dbReference type="GO" id="GO:0030267">
    <property type="term" value="F:glyoxylate reductase (NADPH) activity"/>
    <property type="evidence" value="ECO:0007669"/>
    <property type="project" value="TreeGrafter"/>
</dbReference>
<dbReference type="PATRIC" id="fig|1265313.6.peg.1810"/>
<dbReference type="InterPro" id="IPR006139">
    <property type="entry name" value="D-isomer_2_OHA_DH_cat_dom"/>
</dbReference>
<feature type="active site" evidence="5">
    <location>
        <position position="234"/>
    </location>
</feature>
<dbReference type="EMBL" id="AUVB01000054">
    <property type="protein sequence ID" value="KGE03452.1"/>
    <property type="molecule type" value="Genomic_DNA"/>
</dbReference>
<dbReference type="HOGENOM" id="CLU_019796_4_0_6"/>
<reference evidence="9 10" key="1">
    <citation type="journal article" date="2014" name="Genome Announc.">
        <title>Genome Sequence of Gammaproteobacterial Pseudohaliea rubra Type Strain DSM 19751, Isolated from Coastal Seawater of the Mediterranean Sea.</title>
        <authorList>
            <person name="Spring S."/>
            <person name="Fiebig A."/>
            <person name="Riedel T."/>
            <person name="Goker M."/>
            <person name="Klenk H.P."/>
        </authorList>
    </citation>
    <scope>NUCLEOTIDE SEQUENCE [LARGE SCALE GENOMIC DNA]</scope>
    <source>
        <strain evidence="9 10">DSM 19751</strain>
    </source>
</reference>
<proteinExistence type="inferred from homology"/>
<feature type="domain" description="D-isomer specific 2-hydroxyacid dehydrogenase NAD-binding" evidence="7">
    <location>
        <begin position="110"/>
        <end position="253"/>
    </location>
</feature>
<name>A0A095VPP9_9GAMM</name>
<evidence type="ECO:0000256" key="3">
    <source>
        <dbReference type="ARBA" id="ARBA00023027"/>
    </source>
</evidence>
<feature type="binding site" evidence="5">
    <location>
        <position position="254"/>
    </location>
    <ligand>
        <name>NAD(+)</name>
        <dbReference type="ChEBI" id="CHEBI:57540"/>
    </ligand>
</feature>
<protein>
    <recommendedName>
        <fullName evidence="5">Erythronate-4-phosphate dehydrogenase</fullName>
        <ecNumber evidence="5">1.1.1.290</ecNumber>
    </recommendedName>
</protein>
<dbReference type="GO" id="GO:0046983">
    <property type="term" value="F:protein dimerization activity"/>
    <property type="evidence" value="ECO:0007669"/>
    <property type="project" value="InterPro"/>
</dbReference>
<comment type="similarity">
    <text evidence="5">Belongs to the D-isomer specific 2-hydroxyacid dehydrogenase family. PdxB subfamily.</text>
</comment>
<dbReference type="InterPro" id="IPR029753">
    <property type="entry name" value="D-isomer_DH_CS"/>
</dbReference>
<evidence type="ECO:0000313" key="10">
    <source>
        <dbReference type="Proteomes" id="UP000029640"/>
    </source>
</evidence>
<evidence type="ECO:0000256" key="4">
    <source>
        <dbReference type="ARBA" id="ARBA00023096"/>
    </source>
</evidence>
<dbReference type="InterPro" id="IPR050223">
    <property type="entry name" value="D-isomer_2-hydroxyacid_DH"/>
</dbReference>
<dbReference type="STRING" id="1265313.HRUBRA_01831"/>
<feature type="binding site" evidence="5">
    <location>
        <position position="66"/>
    </location>
    <ligand>
        <name>substrate</name>
    </ligand>
</feature>
<comment type="subunit">
    <text evidence="5">Homodimer.</text>
</comment>
<dbReference type="PROSITE" id="PS00671">
    <property type="entry name" value="D_2_HYDROXYACID_DH_3"/>
    <property type="match status" value="1"/>
</dbReference>
<comment type="catalytic activity">
    <reaction evidence="5">
        <text>4-phospho-D-erythronate + NAD(+) = (R)-3-hydroxy-2-oxo-4-phosphooxybutanoate + NADH + H(+)</text>
        <dbReference type="Rhea" id="RHEA:18829"/>
        <dbReference type="ChEBI" id="CHEBI:15378"/>
        <dbReference type="ChEBI" id="CHEBI:57540"/>
        <dbReference type="ChEBI" id="CHEBI:57945"/>
        <dbReference type="ChEBI" id="CHEBI:58538"/>
        <dbReference type="ChEBI" id="CHEBI:58766"/>
        <dbReference type="EC" id="1.1.1.290"/>
    </reaction>
</comment>
<evidence type="ECO:0000259" key="7">
    <source>
        <dbReference type="Pfam" id="PF02826"/>
    </source>
</evidence>
<keyword evidence="1 5" id="KW-0963">Cytoplasm</keyword>
<evidence type="ECO:0000313" key="9">
    <source>
        <dbReference type="EMBL" id="KGE03452.1"/>
    </source>
</evidence>
<feature type="binding site" evidence="5">
    <location>
        <position position="255"/>
    </location>
    <ligand>
        <name>substrate</name>
    </ligand>
</feature>
<dbReference type="SUPFAM" id="SSF51735">
    <property type="entry name" value="NAD(P)-binding Rossmann-fold domains"/>
    <property type="match status" value="1"/>
</dbReference>
<feature type="domain" description="Erythronate-4-phosphate dehydrogenase dimerisation" evidence="8">
    <location>
        <begin position="291"/>
        <end position="368"/>
    </location>
</feature>
<dbReference type="EC" id="1.1.1.290" evidence="5"/>
<comment type="subcellular location">
    <subcellularLocation>
        <location evidence="5">Cytoplasm</location>
    </subcellularLocation>
</comment>
<dbReference type="GO" id="GO:0016618">
    <property type="term" value="F:hydroxypyruvate reductase [NAD(P)H] activity"/>
    <property type="evidence" value="ECO:0007669"/>
    <property type="project" value="TreeGrafter"/>
</dbReference>
<keyword evidence="3 5" id="KW-0520">NAD</keyword>
<evidence type="ECO:0000256" key="1">
    <source>
        <dbReference type="ARBA" id="ARBA00022490"/>
    </source>
</evidence>
<dbReference type="InterPro" id="IPR036291">
    <property type="entry name" value="NAD(P)-bd_dom_sf"/>
</dbReference>
<sequence>MRIVCDENMPGLQALAAAGARLRCLPGRAIRRFHLVDADALLVRSVTPVNQALLTGTPVRFVGTATSGTDHIDRAALRELGIAFADAAGANANAVAEYVLAVLAALREPLEHLLAGGRVGIVGYGNVGRSLGARLDALGIAWVATDPWLAESAVARRGTLAEIFACDVVTLHCSLTELSPWPSRHLLDRAALERLAAGTLLINASRGPVVDNDALQAWLVDGRGRAVLDVWEREPEVPAPLLARVALGTPHIAGYSLEARLAGTRCVVSAMDEALGTAYAGSLAPPPASVLALPATGDGPALLRKLLLGRYAPGDDDRQLRAALAAAGGARAAAFDRLRRAYPLRRELAGNPVSGGSARVRELAAALGCEVL</sequence>
<feature type="binding site" evidence="5">
    <location>
        <position position="146"/>
    </location>
    <ligand>
        <name>NAD(+)</name>
        <dbReference type="ChEBI" id="CHEBI:57540"/>
    </ligand>
</feature>
<dbReference type="OrthoDB" id="9770208at2"/>
<dbReference type="PANTHER" id="PTHR10996:SF178">
    <property type="entry name" value="2-HYDROXYACID DEHYDROGENASE YGL185C-RELATED"/>
    <property type="match status" value="1"/>
</dbReference>
<dbReference type="GO" id="GO:0005829">
    <property type="term" value="C:cytosol"/>
    <property type="evidence" value="ECO:0007669"/>
    <property type="project" value="TreeGrafter"/>
</dbReference>
<evidence type="ECO:0000256" key="2">
    <source>
        <dbReference type="ARBA" id="ARBA00023002"/>
    </source>
</evidence>
<dbReference type="Gene3D" id="3.30.1370.170">
    <property type="match status" value="1"/>
</dbReference>
<comment type="caution">
    <text evidence="5">Lacks conserved residue(s) required for the propagation of feature annotation.</text>
</comment>
<dbReference type="InterPro" id="IPR006140">
    <property type="entry name" value="D-isomer_DH_NAD-bd"/>
</dbReference>
<dbReference type="eggNOG" id="COG0111">
    <property type="taxonomic scope" value="Bacteria"/>
</dbReference>
<dbReference type="Pfam" id="PF00389">
    <property type="entry name" value="2-Hacid_dh"/>
    <property type="match status" value="1"/>
</dbReference>
<dbReference type="GO" id="GO:0051287">
    <property type="term" value="F:NAD binding"/>
    <property type="evidence" value="ECO:0007669"/>
    <property type="project" value="InterPro"/>
</dbReference>
<dbReference type="Pfam" id="PF11890">
    <property type="entry name" value="DUF3410"/>
    <property type="match status" value="1"/>
</dbReference>
<accession>A0A095VPP9</accession>
<dbReference type="RefSeq" id="WP_035513370.1">
    <property type="nucleotide sequence ID" value="NZ_KN234745.1"/>
</dbReference>
<dbReference type="Gene3D" id="3.40.50.720">
    <property type="entry name" value="NAD(P)-binding Rossmann-like Domain"/>
    <property type="match status" value="2"/>
</dbReference>
<feature type="domain" description="D-isomer specific 2-hydroxyacid dehydrogenase catalytic" evidence="6">
    <location>
        <begin position="36"/>
        <end position="276"/>
    </location>
</feature>
<evidence type="ECO:0000256" key="5">
    <source>
        <dbReference type="HAMAP-Rule" id="MF_01825"/>
    </source>
</evidence>
<comment type="function">
    <text evidence="5">Catalyzes the oxidation of erythronate-4-phosphate to 3-hydroxy-2-oxo-4-phosphonooxybutanoate.</text>
</comment>
<dbReference type="InterPro" id="IPR024531">
    <property type="entry name" value="Erythronate-4-P_DHase_dimer"/>
</dbReference>
<dbReference type="HAMAP" id="MF_01825">
    <property type="entry name" value="PdxB"/>
    <property type="match status" value="1"/>
</dbReference>
<evidence type="ECO:0000259" key="6">
    <source>
        <dbReference type="Pfam" id="PF00389"/>
    </source>
</evidence>
<feature type="active site" evidence="5">
    <location>
        <position position="206"/>
    </location>
</feature>
<feature type="binding site" evidence="5">
    <location>
        <begin position="204"/>
        <end position="206"/>
    </location>
    <ligand>
        <name>NAD(+)</name>
        <dbReference type="ChEBI" id="CHEBI:57540"/>
    </ligand>
</feature>
<dbReference type="GO" id="GO:0008615">
    <property type="term" value="P:pyridoxine biosynthetic process"/>
    <property type="evidence" value="ECO:0007669"/>
    <property type="project" value="UniProtKB-UniRule"/>
</dbReference>
<keyword evidence="10" id="KW-1185">Reference proteome</keyword>
<keyword evidence="4 5" id="KW-0664">Pyridoxine biosynthesis</keyword>
<organism evidence="9 10">
    <name type="scientific">Pseudohaliea rubra DSM 19751</name>
    <dbReference type="NCBI Taxonomy" id="1265313"/>
    <lineage>
        <taxon>Bacteria</taxon>
        <taxon>Pseudomonadati</taxon>
        <taxon>Pseudomonadota</taxon>
        <taxon>Gammaproteobacteria</taxon>
        <taxon>Cellvibrionales</taxon>
        <taxon>Halieaceae</taxon>
        <taxon>Pseudohaliea</taxon>
    </lineage>
</organism>
<dbReference type="AlphaFoldDB" id="A0A095VPP9"/>
<keyword evidence="2 5" id="KW-0560">Oxidoreductase</keyword>
<feature type="binding site" evidence="5">
    <location>
        <position position="229"/>
    </location>
    <ligand>
        <name>NAD(+)</name>
        <dbReference type="ChEBI" id="CHEBI:57540"/>
    </ligand>
</feature>
<dbReference type="InterPro" id="IPR020921">
    <property type="entry name" value="Erythronate-4-P_DHase"/>
</dbReference>
<dbReference type="CDD" id="cd12158">
    <property type="entry name" value="ErythrP_dh"/>
    <property type="match status" value="1"/>
</dbReference>
<dbReference type="UniPathway" id="UPA00244">
    <property type="reaction ID" value="UER00310"/>
</dbReference>
<feature type="active site" description="Proton donor" evidence="5">
    <location>
        <position position="251"/>
    </location>
</feature>
<dbReference type="SUPFAM" id="SSF52283">
    <property type="entry name" value="Formate/glycerate dehydrogenase catalytic domain-like"/>
    <property type="match status" value="1"/>
</dbReference>
<gene>
    <name evidence="5" type="primary">pdxB</name>
    <name evidence="9" type="ORF">HRUBRA_01831</name>
</gene>
<evidence type="ECO:0000259" key="8">
    <source>
        <dbReference type="Pfam" id="PF11890"/>
    </source>
</evidence>
<dbReference type="PANTHER" id="PTHR10996">
    <property type="entry name" value="2-HYDROXYACID DEHYDROGENASE-RELATED"/>
    <property type="match status" value="1"/>
</dbReference>
<feature type="binding site" evidence="5">
    <location>
        <position position="45"/>
    </location>
    <ligand>
        <name>substrate</name>
    </ligand>
</feature>
<dbReference type="Pfam" id="PF02826">
    <property type="entry name" value="2-Hacid_dh_C"/>
    <property type="match status" value="1"/>
</dbReference>
<comment type="caution">
    <text evidence="9">The sequence shown here is derived from an EMBL/GenBank/DDBJ whole genome shotgun (WGS) entry which is preliminary data.</text>
</comment>
<dbReference type="Proteomes" id="UP000029640">
    <property type="component" value="Unassembled WGS sequence"/>
</dbReference>
<dbReference type="GO" id="GO:0033711">
    <property type="term" value="F:4-phosphoerythronate dehydrogenase activity"/>
    <property type="evidence" value="ECO:0007669"/>
    <property type="project" value="UniProtKB-EC"/>
</dbReference>
<comment type="pathway">
    <text evidence="5">Cofactor biosynthesis; pyridoxine 5'-phosphate biosynthesis; pyridoxine 5'-phosphate from D-erythrose 4-phosphate: step 2/5.</text>
</comment>
<dbReference type="InterPro" id="IPR038251">
    <property type="entry name" value="PdxB_dimer_sf"/>
</dbReference>